<name>A0A916W420_9HYPH</name>
<dbReference type="Pfam" id="PF01345">
    <property type="entry name" value="DUF11"/>
    <property type="match status" value="1"/>
</dbReference>
<accession>A0A916W420</accession>
<dbReference type="AlphaFoldDB" id="A0A916W420"/>
<reference evidence="8" key="1">
    <citation type="journal article" date="2014" name="Int. J. Syst. Evol. Microbiol.">
        <title>Complete genome sequence of Corynebacterium casei LMG S-19264T (=DSM 44701T), isolated from a smear-ripened cheese.</title>
        <authorList>
            <consortium name="US DOE Joint Genome Institute (JGI-PGF)"/>
            <person name="Walter F."/>
            <person name="Albersmeier A."/>
            <person name="Kalinowski J."/>
            <person name="Ruckert C."/>
        </authorList>
    </citation>
    <scope>NUCLEOTIDE SEQUENCE</scope>
    <source>
        <strain evidence="8">CGMCC 1.15320</strain>
    </source>
</reference>
<dbReference type="SUPFAM" id="SSF117074">
    <property type="entry name" value="Hypothetical protein PA1324"/>
    <property type="match status" value="1"/>
</dbReference>
<organism evidence="8 9">
    <name type="scientific">Nitratireductor aestuarii</name>
    <dbReference type="NCBI Taxonomy" id="1735103"/>
    <lineage>
        <taxon>Bacteria</taxon>
        <taxon>Pseudomonadati</taxon>
        <taxon>Pseudomonadota</taxon>
        <taxon>Alphaproteobacteria</taxon>
        <taxon>Hyphomicrobiales</taxon>
        <taxon>Phyllobacteriaceae</taxon>
        <taxon>Nitratireductor</taxon>
    </lineage>
</organism>
<feature type="domain" description="SD-repeat containing protein B" evidence="5">
    <location>
        <begin position="863"/>
        <end position="905"/>
    </location>
</feature>
<gene>
    <name evidence="8" type="ORF">GCM10011385_17360</name>
</gene>
<keyword evidence="9" id="KW-1185">Reference proteome</keyword>
<evidence type="ECO:0000256" key="1">
    <source>
        <dbReference type="ARBA" id="ARBA00004613"/>
    </source>
</evidence>
<comment type="subcellular location">
    <subcellularLocation>
        <location evidence="1">Secreted</location>
    </subcellularLocation>
</comment>
<feature type="domain" description="DUF7507" evidence="7">
    <location>
        <begin position="355"/>
        <end position="459"/>
    </location>
</feature>
<evidence type="ECO:0000259" key="5">
    <source>
        <dbReference type="Pfam" id="PF17210"/>
    </source>
</evidence>
<reference evidence="8" key="2">
    <citation type="submission" date="2020-09" db="EMBL/GenBank/DDBJ databases">
        <authorList>
            <person name="Sun Q."/>
            <person name="Zhou Y."/>
        </authorList>
    </citation>
    <scope>NUCLEOTIDE SEQUENCE</scope>
    <source>
        <strain evidence="8">CGMCC 1.15320</strain>
    </source>
</reference>
<protein>
    <recommendedName>
        <fullName evidence="10">DUF11 domain-containing protein</fullName>
    </recommendedName>
</protein>
<feature type="domain" description="DUF7507" evidence="7">
    <location>
        <begin position="601"/>
        <end position="714"/>
    </location>
</feature>
<comment type="caution">
    <text evidence="8">The sequence shown here is derived from an EMBL/GenBank/DDBJ whole genome shotgun (WGS) entry which is preliminary data.</text>
</comment>
<dbReference type="Pfam" id="PF17210">
    <property type="entry name" value="SdrD_B"/>
    <property type="match status" value="1"/>
</dbReference>
<dbReference type="InterPro" id="IPR054215">
    <property type="entry name" value="DUF6923"/>
</dbReference>
<dbReference type="InterPro" id="IPR033764">
    <property type="entry name" value="Sdr_B"/>
</dbReference>
<dbReference type="PANTHER" id="PTHR34819">
    <property type="entry name" value="LARGE CYSTEINE-RICH PERIPLASMIC PROTEIN OMCB"/>
    <property type="match status" value="1"/>
</dbReference>
<evidence type="ECO:0000256" key="3">
    <source>
        <dbReference type="ARBA" id="ARBA00022729"/>
    </source>
</evidence>
<dbReference type="Proteomes" id="UP000636264">
    <property type="component" value="Unassembled WGS sequence"/>
</dbReference>
<sequence>MAYNPVDNYLYAIKQSDGVVDNKDLLRIGSDGVPRYVGTLNNLNGTMVVAEVGPDGKYYAMNSDMKLFIYDLNQNPPLLISGDVDLMLSSTYRIQDFALYDNYLWGIANDGFGNNQQYRIVRYPLSGPMLPQEGSAFPIPDKSHAADYAEFTSMFAAANGIYGYDTKRGLLYKIIMGSGDLSQMTIQKLAKGEVLPGSDGAKCPDSPLGLPAEIVVTKVADQSTLVPGQPVTFTITVTNEGPWGADGLEFSDPLPAGATGAQWTCTPSGGNAKCTPASGNSGPINTIIDLPDKGGSVTLQVTMQTDPIASSDLVNTATVVVPIDFEDNASNNTATATVPLPGLEFSASKVGVLSTAPGAFTAAGDVINYTVTVKNDAGLPFANVTVTDPGPLFGGVVGTGSLSAFSPASATIDPGFEKIFTATYTITEQDLANLSDAGTSDVLNTAIVTVTGQSGRSSTKEAPSLVQVVAPAINLQKTGVLVDLVGLPGANGEAVPDVGDRIEYTLTIKNTGSVPLENVVLADAFVSDLTLEQSDMGADGVLAPGATATYKASHIITPEDLSSGQVLNNATVSGNVVGRPDLPAIQHSDDHLETVTAPSTIVVEKSADTDANDADGILNAGDPIFYTVTLTNGGFGALQNVYPVDEGPTFGGEPGSGILSPFEPAPVTLNRGQSMTFRATYILSAGDMQNAVGQDSIRNVATATGHSPDGKPVERVNVAEALLTPTVIEITKRAVLTQVVRGGPVPYVITLKAPNAKKRMIFDFVDTMPVGFTYLKNTAQMNGNPVEPKVEGRRLLFSMEMEPNEEVELTLQLFVSPTVTPGEHTNYGHTEIAGTGVPFGQRAEAKVEIIWEHVFDCGDLIGQVFDDKNRNGIQDQEEPGVPGVRLVAVDGITATTDSHGRYHLTCADLPDHRRGSTFLLKLDPRSLPVGTRIISENPRSVRLTAGKVTRLNFATSISRVVRVDINSDAFHFGEVLLRPEWEPRLEQLISILQNELSVLRVSYIDRDADRALAAKRVEFLRDIIRKMWQQRSGRYRLEIESRILNQLGQGWDEPNSISWVVEPQ</sequence>
<keyword evidence="3" id="KW-0732">Signal</keyword>
<proteinExistence type="predicted"/>
<dbReference type="Pfam" id="PF24346">
    <property type="entry name" value="DUF7507"/>
    <property type="match status" value="3"/>
</dbReference>
<evidence type="ECO:0000313" key="9">
    <source>
        <dbReference type="Proteomes" id="UP000636264"/>
    </source>
</evidence>
<keyword evidence="2" id="KW-0964">Secreted</keyword>
<dbReference type="InterPro" id="IPR047589">
    <property type="entry name" value="DUF11_rpt"/>
</dbReference>
<dbReference type="NCBIfam" id="TIGR01451">
    <property type="entry name" value="B_ant_repeat"/>
    <property type="match status" value="3"/>
</dbReference>
<feature type="domain" description="DUF7507" evidence="7">
    <location>
        <begin position="491"/>
        <end position="577"/>
    </location>
</feature>
<dbReference type="Gene3D" id="2.60.40.10">
    <property type="entry name" value="Immunoglobulins"/>
    <property type="match status" value="1"/>
</dbReference>
<dbReference type="InterPro" id="IPR013783">
    <property type="entry name" value="Ig-like_fold"/>
</dbReference>
<dbReference type="EMBL" id="BMIF01000004">
    <property type="protein sequence ID" value="GGA64067.1"/>
    <property type="molecule type" value="Genomic_DNA"/>
</dbReference>
<dbReference type="InterPro" id="IPR051172">
    <property type="entry name" value="Chlamydia_OmcB"/>
</dbReference>
<dbReference type="Pfam" id="PF21959">
    <property type="entry name" value="DUF6923"/>
    <property type="match status" value="1"/>
</dbReference>
<dbReference type="GO" id="GO:0005576">
    <property type="term" value="C:extracellular region"/>
    <property type="evidence" value="ECO:0007669"/>
    <property type="project" value="UniProtKB-SubCell"/>
</dbReference>
<evidence type="ECO:0008006" key="10">
    <source>
        <dbReference type="Google" id="ProtNLM"/>
    </source>
</evidence>
<evidence type="ECO:0000256" key="2">
    <source>
        <dbReference type="ARBA" id="ARBA00022525"/>
    </source>
</evidence>
<evidence type="ECO:0000259" key="4">
    <source>
        <dbReference type="Pfam" id="PF01345"/>
    </source>
</evidence>
<feature type="domain" description="DUF6923" evidence="6">
    <location>
        <begin position="1"/>
        <end position="204"/>
    </location>
</feature>
<feature type="domain" description="DUF11" evidence="4">
    <location>
        <begin position="214"/>
        <end position="338"/>
    </location>
</feature>
<evidence type="ECO:0000259" key="7">
    <source>
        <dbReference type="Pfam" id="PF24346"/>
    </source>
</evidence>
<dbReference type="InterPro" id="IPR055354">
    <property type="entry name" value="DUF7507"/>
</dbReference>
<dbReference type="PANTHER" id="PTHR34819:SF3">
    <property type="entry name" value="CELL SURFACE PROTEIN"/>
    <property type="match status" value="1"/>
</dbReference>
<dbReference type="InterPro" id="IPR001434">
    <property type="entry name" value="OmcB-like_DUF11"/>
</dbReference>
<evidence type="ECO:0000259" key="6">
    <source>
        <dbReference type="Pfam" id="PF21959"/>
    </source>
</evidence>
<evidence type="ECO:0000313" key="8">
    <source>
        <dbReference type="EMBL" id="GGA64067.1"/>
    </source>
</evidence>